<protein>
    <recommendedName>
        <fullName evidence="2">ribonuclease H</fullName>
        <ecNumber evidence="2">3.1.26.4</ecNumber>
    </recommendedName>
</protein>
<dbReference type="AlphaFoldDB" id="A0ABC9Y6W8"/>
<dbReference type="SUPFAM" id="SSF56672">
    <property type="entry name" value="DNA/RNA polymerases"/>
    <property type="match status" value="2"/>
</dbReference>
<comment type="caution">
    <text evidence="5">The sequence shown here is derived from an EMBL/GenBank/DDBJ whole genome shotgun (WGS) entry which is preliminary data.</text>
</comment>
<dbReference type="Pfam" id="PF00078">
    <property type="entry name" value="RVT_1"/>
    <property type="match status" value="1"/>
</dbReference>
<accession>A0ABC9Y6W8</accession>
<dbReference type="Gene3D" id="3.30.70.270">
    <property type="match status" value="1"/>
</dbReference>
<dbReference type="Proteomes" id="UP001623348">
    <property type="component" value="Unassembled WGS sequence"/>
</dbReference>
<dbReference type="InterPro" id="IPR000477">
    <property type="entry name" value="RT_dom"/>
</dbReference>
<keyword evidence="6" id="KW-1185">Reference proteome</keyword>
<dbReference type="PANTHER" id="PTHR33064">
    <property type="entry name" value="POL PROTEIN"/>
    <property type="match status" value="1"/>
</dbReference>
<evidence type="ECO:0000256" key="3">
    <source>
        <dbReference type="SAM" id="MobiDB-lite"/>
    </source>
</evidence>
<dbReference type="GO" id="GO:0004523">
    <property type="term" value="F:RNA-DNA hybrid ribonuclease activity"/>
    <property type="evidence" value="ECO:0007669"/>
    <property type="project" value="UniProtKB-EC"/>
</dbReference>
<evidence type="ECO:0000259" key="4">
    <source>
        <dbReference type="Pfam" id="PF00078"/>
    </source>
</evidence>
<sequence length="743" mass="84824">MDPYHQLVREEEEEERFDPEASPLTKKLEEGVREFRQEVETTQSLTSSELWERLQLPISHCEDREDETIQKDLGRLERWARANRMKFNKAKCKVLHVVLIDEKLNMSWQCALAAQKANRVLGCIKRGVTSRSREVILPLYSTLVRPHLQCCVQLWGPQYQKDMDLLEQVQRRPTKLIRGLEHLPYEDRLRELGLFSLEKRRLQGDLIVAFQYLKGPIGKMVGDCLSGSVVTGQGKSKVKGPAQEIQFLGIKQQDGRCDVPMDVVSKIATMYPPANKKETQAFLGLVGFSRMHIPGTVAKPKDQPIPVSVAPIHKKKYTRKSVRLVKDDDESGPSREQEEPEPEAITRSLSLSELRDMRKDFSRLPGEHIITWLLRCWDNGASSLELEGREAKQLGSLSREGGTGKAIGKKTQALSLWRRLLSSVRERYPFSEDVVCQPGKWTTMERGIQYLRELAVRDMVYYDPDNAQLPTDPDEVQCTRPMWQKFVRSAPSSYANSLAVIDWKSEEAPTVDKVAGRLRQYEESLSSSLISAVEKLSQDVQQLKEDISYSPPVQTRIAAVGNYLRKGYFKDPKGYRWAFGIAALEAEEIEPLSSLPGLSEDPSVVGLLRVEEQQVLIATTTVHRRQYRTNRDSLVPIHELIRQLEGQGVISRTRSPFNSPIWPVRKSNGEWRLTVDYRGLNEVTPLMSAAVPDMLELHYELESKAAKWYATIDIANAFFSIPLAAECRPQFAFTWRGVQYTWN</sequence>
<proteinExistence type="inferred from homology"/>
<dbReference type="Gene3D" id="3.10.10.10">
    <property type="entry name" value="HIV Type 1 Reverse Transcriptase, subunit A, domain 1"/>
    <property type="match status" value="1"/>
</dbReference>
<dbReference type="PANTHER" id="PTHR33064:SF29">
    <property type="entry name" value="PEPTIDASE A2 DOMAIN-CONTAINING PROTEIN-RELATED"/>
    <property type="match status" value="1"/>
</dbReference>
<organism evidence="5 6">
    <name type="scientific">Grus japonensis</name>
    <name type="common">Japanese crane</name>
    <name type="synonym">Red-crowned crane</name>
    <dbReference type="NCBI Taxonomy" id="30415"/>
    <lineage>
        <taxon>Eukaryota</taxon>
        <taxon>Metazoa</taxon>
        <taxon>Chordata</taxon>
        <taxon>Craniata</taxon>
        <taxon>Vertebrata</taxon>
        <taxon>Euteleostomi</taxon>
        <taxon>Archelosauria</taxon>
        <taxon>Archosauria</taxon>
        <taxon>Dinosauria</taxon>
        <taxon>Saurischia</taxon>
        <taxon>Theropoda</taxon>
        <taxon>Coelurosauria</taxon>
        <taxon>Aves</taxon>
        <taxon>Neognathae</taxon>
        <taxon>Neoaves</taxon>
        <taxon>Gruiformes</taxon>
        <taxon>Gruidae</taxon>
        <taxon>Grus</taxon>
    </lineage>
</organism>
<dbReference type="EC" id="3.1.26.4" evidence="2"/>
<feature type="region of interest" description="Disordered" evidence="3">
    <location>
        <begin position="320"/>
        <end position="346"/>
    </location>
</feature>
<dbReference type="EMBL" id="BAAFJT010000040">
    <property type="protein sequence ID" value="GAB0205738.1"/>
    <property type="molecule type" value="Genomic_DNA"/>
</dbReference>
<dbReference type="InterPro" id="IPR043502">
    <property type="entry name" value="DNA/RNA_pol_sf"/>
</dbReference>
<reference evidence="5 6" key="1">
    <citation type="submission" date="2024-06" db="EMBL/GenBank/DDBJ databases">
        <title>The draft genome of Grus japonensis, version 3.</title>
        <authorList>
            <person name="Nabeshima K."/>
            <person name="Suzuki S."/>
            <person name="Onuma M."/>
        </authorList>
    </citation>
    <scope>NUCLEOTIDE SEQUENCE [LARGE SCALE GENOMIC DNA]</scope>
    <source>
        <strain evidence="5 6">451A</strain>
    </source>
</reference>
<dbReference type="InterPro" id="IPR051320">
    <property type="entry name" value="Viral_Replic_Matur_Polypro"/>
</dbReference>
<evidence type="ECO:0000313" key="5">
    <source>
        <dbReference type="EMBL" id="GAB0205738.1"/>
    </source>
</evidence>
<gene>
    <name evidence="5" type="ORF">GRJ2_003039400</name>
</gene>
<evidence type="ECO:0000256" key="1">
    <source>
        <dbReference type="ARBA" id="ARBA00010879"/>
    </source>
</evidence>
<evidence type="ECO:0000256" key="2">
    <source>
        <dbReference type="ARBA" id="ARBA00012180"/>
    </source>
</evidence>
<feature type="domain" description="Reverse transcriptase" evidence="4">
    <location>
        <begin position="664"/>
        <end position="736"/>
    </location>
</feature>
<evidence type="ECO:0000313" key="6">
    <source>
        <dbReference type="Proteomes" id="UP001623348"/>
    </source>
</evidence>
<dbReference type="InterPro" id="IPR043128">
    <property type="entry name" value="Rev_trsase/Diguanyl_cyclase"/>
</dbReference>
<feature type="region of interest" description="Disordered" evidence="3">
    <location>
        <begin position="1"/>
        <end position="24"/>
    </location>
</feature>
<name>A0ABC9Y6W8_GRUJA</name>
<comment type="similarity">
    <text evidence="1">Belongs to the beta type-B retroviral polymerase family. HERV class-II K(HML-2) pol subfamily.</text>
</comment>